<keyword evidence="3" id="KW-1185">Reference proteome</keyword>
<gene>
    <name evidence="2" type="ORF">KEF85_08370</name>
</gene>
<evidence type="ECO:0000313" key="3">
    <source>
        <dbReference type="Proteomes" id="UP000676649"/>
    </source>
</evidence>
<dbReference type="Gene3D" id="3.10.180.10">
    <property type="entry name" value="2,3-Dihydroxybiphenyl 1,2-Dioxygenase, domain 1"/>
    <property type="match status" value="2"/>
</dbReference>
<feature type="domain" description="VOC" evidence="1">
    <location>
        <begin position="196"/>
        <end position="314"/>
    </location>
</feature>
<dbReference type="InterPro" id="IPR029068">
    <property type="entry name" value="Glyas_Bleomycin-R_OHBP_Dase"/>
</dbReference>
<dbReference type="SUPFAM" id="SSF54593">
    <property type="entry name" value="Glyoxalase/Bleomycin resistance protein/Dihydroxybiphenyl dioxygenase"/>
    <property type="match status" value="1"/>
</dbReference>
<dbReference type="KEGG" id="mpad:KEF85_08370"/>
<dbReference type="InterPro" id="IPR052164">
    <property type="entry name" value="Anthracycline_SecMetBiosynth"/>
</dbReference>
<dbReference type="InterPro" id="IPR037523">
    <property type="entry name" value="VOC_core"/>
</dbReference>
<evidence type="ECO:0000313" key="2">
    <source>
        <dbReference type="EMBL" id="QWF69399.1"/>
    </source>
</evidence>
<dbReference type="CDD" id="cd07247">
    <property type="entry name" value="SgaA_N_like"/>
    <property type="match status" value="2"/>
</dbReference>
<dbReference type="PANTHER" id="PTHR33993:SF14">
    <property type="entry name" value="GB|AAF24581.1"/>
    <property type="match status" value="1"/>
</dbReference>
<proteinExistence type="predicted"/>
<organism evidence="2 3">
    <name type="scientific">Methylomonas paludis</name>
    <dbReference type="NCBI Taxonomy" id="1173101"/>
    <lineage>
        <taxon>Bacteria</taxon>
        <taxon>Pseudomonadati</taxon>
        <taxon>Pseudomonadota</taxon>
        <taxon>Gammaproteobacteria</taxon>
        <taxon>Methylococcales</taxon>
        <taxon>Methylococcaceae</taxon>
        <taxon>Methylomonas</taxon>
    </lineage>
</organism>
<dbReference type="EMBL" id="CP073754">
    <property type="protein sequence ID" value="QWF69399.1"/>
    <property type="molecule type" value="Genomic_DNA"/>
</dbReference>
<dbReference type="RefSeq" id="WP_215579237.1">
    <property type="nucleotide sequence ID" value="NZ_CP073754.1"/>
</dbReference>
<dbReference type="PROSITE" id="PS51819">
    <property type="entry name" value="VOC"/>
    <property type="match status" value="2"/>
</dbReference>
<dbReference type="PANTHER" id="PTHR33993">
    <property type="entry name" value="GLYOXALASE-RELATED"/>
    <property type="match status" value="1"/>
</dbReference>
<dbReference type="InterPro" id="IPR041581">
    <property type="entry name" value="Glyoxalase_6"/>
</dbReference>
<evidence type="ECO:0000259" key="1">
    <source>
        <dbReference type="PROSITE" id="PS51819"/>
    </source>
</evidence>
<accession>A0A975ML32</accession>
<feature type="domain" description="VOC" evidence="1">
    <location>
        <begin position="73"/>
        <end position="184"/>
    </location>
</feature>
<reference evidence="2" key="1">
    <citation type="submission" date="2021-04" db="EMBL/GenBank/DDBJ databases">
        <title>Draft genome sequence data of methanotrophic Methylovulum sp. strain S1L and Methylomonas sp. strain S2AM isolated from boreal lake water columns.</title>
        <authorList>
            <person name="Rissanen A.J."/>
            <person name="Mangayil R."/>
            <person name="Svenning M.M."/>
            <person name="Khanongnuch R."/>
        </authorList>
    </citation>
    <scope>NUCLEOTIDE SEQUENCE</scope>
    <source>
        <strain evidence="2">S2AM</strain>
    </source>
</reference>
<dbReference type="Proteomes" id="UP000676649">
    <property type="component" value="Chromosome"/>
</dbReference>
<protein>
    <submittedName>
        <fullName evidence="2">VOC family protein</fullName>
    </submittedName>
</protein>
<name>A0A975ML32_9GAMM</name>
<sequence>MNFIIFFRLVIAEYDVLAINEHSGFVRLRSYIAGFTVLIFMFVGMASSVRADDQPELSALVVGSANPEHHVGKFIFAELATSDLSKAERFYADLFGWSFREVNIAGKQYAEASIAGHPIAGLVQNSQHLPSWLSFIAVDDVEAYKTQALAHGAKLLSAPQTVPKRGQQAVFIDPQGAVFAVLAADGGDPADQLALPGEWIWSSLITGDPEGAAAFYQNLFEYEVFELAADPGTQHLLLATDNYARASVNSLPADTPNMHAHWLNYIRVDDVPGAVAKLTSLGGKVLIPPRLDRHGGKLAVVADPAGAVFGILEWPESDSKVVKQ</sequence>
<dbReference type="AlphaFoldDB" id="A0A975ML32"/>
<dbReference type="Pfam" id="PF18029">
    <property type="entry name" value="Glyoxalase_6"/>
    <property type="match status" value="2"/>
</dbReference>